<reference evidence="5" key="1">
    <citation type="submission" date="2024-03" db="EMBL/GenBank/DDBJ databases">
        <title>WGS assembly of Saponaria officinalis var. Norfolk2.</title>
        <authorList>
            <person name="Jenkins J."/>
            <person name="Shu S."/>
            <person name="Grimwood J."/>
            <person name="Barry K."/>
            <person name="Goodstein D."/>
            <person name="Schmutz J."/>
            <person name="Leebens-Mack J."/>
            <person name="Osbourn A."/>
        </authorList>
    </citation>
    <scope>NUCLEOTIDE SEQUENCE [LARGE SCALE GENOMIC DNA]</scope>
    <source>
        <strain evidence="5">JIC</strain>
    </source>
</reference>
<dbReference type="PROSITE" id="PS01031">
    <property type="entry name" value="SHSP"/>
    <property type="match status" value="1"/>
</dbReference>
<evidence type="ECO:0000256" key="1">
    <source>
        <dbReference type="PROSITE-ProRule" id="PRU00285"/>
    </source>
</evidence>
<name>A0AAW1H5Z2_SAPOF</name>
<dbReference type="InterPro" id="IPR002068">
    <property type="entry name" value="A-crystallin/Hsp20_dom"/>
</dbReference>
<dbReference type="AlphaFoldDB" id="A0AAW1H5Z2"/>
<feature type="compositionally biased region" description="Basic and acidic residues" evidence="3">
    <location>
        <begin position="236"/>
        <end position="259"/>
    </location>
</feature>
<feature type="region of interest" description="Disordered" evidence="3">
    <location>
        <begin position="115"/>
        <end position="393"/>
    </location>
</feature>
<proteinExistence type="inferred from homology"/>
<evidence type="ECO:0000259" key="4">
    <source>
        <dbReference type="PROSITE" id="PS01031"/>
    </source>
</evidence>
<feature type="compositionally biased region" description="Basic and acidic residues" evidence="3">
    <location>
        <begin position="266"/>
        <end position="393"/>
    </location>
</feature>
<evidence type="ECO:0000313" key="5">
    <source>
        <dbReference type="EMBL" id="KAK9669290.1"/>
    </source>
</evidence>
<evidence type="ECO:0000256" key="3">
    <source>
        <dbReference type="SAM" id="MobiDB-lite"/>
    </source>
</evidence>
<dbReference type="Gene3D" id="2.60.40.790">
    <property type="match status" value="1"/>
</dbReference>
<dbReference type="InterPro" id="IPR008978">
    <property type="entry name" value="HSP20-like_chaperone"/>
</dbReference>
<comment type="caution">
    <text evidence="5">The sequence shown here is derived from an EMBL/GenBank/DDBJ whole genome shotgun (WGS) entry which is preliminary data.</text>
</comment>
<dbReference type="Pfam" id="PF00011">
    <property type="entry name" value="HSP20"/>
    <property type="match status" value="1"/>
</dbReference>
<feature type="compositionally biased region" description="Basic and acidic residues" evidence="3">
    <location>
        <begin position="132"/>
        <end position="196"/>
    </location>
</feature>
<dbReference type="Proteomes" id="UP001443914">
    <property type="component" value="Unassembled WGS sequence"/>
</dbReference>
<dbReference type="EMBL" id="JBDFQZ010000013">
    <property type="protein sequence ID" value="KAK9669290.1"/>
    <property type="molecule type" value="Genomic_DNA"/>
</dbReference>
<gene>
    <name evidence="5" type="ORF">RND81_13G121700</name>
</gene>
<protein>
    <recommendedName>
        <fullName evidence="4">SHSP domain-containing protein</fullName>
    </recommendedName>
</protein>
<dbReference type="SUPFAM" id="SSF49764">
    <property type="entry name" value="HSP20-like chaperones"/>
    <property type="match status" value="1"/>
</dbReference>
<feature type="compositionally biased region" description="Basic and acidic residues" evidence="3">
    <location>
        <begin position="204"/>
        <end position="223"/>
    </location>
</feature>
<accession>A0AAW1H5Z2</accession>
<evidence type="ECO:0000313" key="6">
    <source>
        <dbReference type="Proteomes" id="UP001443914"/>
    </source>
</evidence>
<sequence>MADFKKLGWMRDRLKTTQRVTTEDIDPASGWTNDPQSRFHQLLINLPGFKKNDIKLQVEDSGNLAISGGRQAAENRRVRFQKTFKAPEDSDTKNISMQFVGYTLQVNIPKVAKTRKEEPEIENGVRNSPLGEQKKEELPSSKEVKDENEEKRADVVSSSDLKEDQREDSAIKSDVKSSDLRNESSEEAKEKEETETKNGVPSSDLRDEKSEEFERSEEAKGTEEEPEIKNGTQGGDAREEKREEFESSEEKKMNEKPDKNGAMSNEIREESERSMDDKEGKEKPEIKEVLSEKRDKHEHEISEVTKDNQEEPEVKDKREGSEGGTVPKEEPEREDKASSSELTAEEKRDNSGDAREENAEKPEEHGKEQETSCSVKGKDDSSHGKTPTEKSVMDKIMERRGILLATIISFTLGVLVSQKFHKPPTK</sequence>
<organism evidence="5 6">
    <name type="scientific">Saponaria officinalis</name>
    <name type="common">Common soapwort</name>
    <name type="synonym">Lychnis saponaria</name>
    <dbReference type="NCBI Taxonomy" id="3572"/>
    <lineage>
        <taxon>Eukaryota</taxon>
        <taxon>Viridiplantae</taxon>
        <taxon>Streptophyta</taxon>
        <taxon>Embryophyta</taxon>
        <taxon>Tracheophyta</taxon>
        <taxon>Spermatophyta</taxon>
        <taxon>Magnoliopsida</taxon>
        <taxon>eudicotyledons</taxon>
        <taxon>Gunneridae</taxon>
        <taxon>Pentapetalae</taxon>
        <taxon>Caryophyllales</taxon>
        <taxon>Caryophyllaceae</taxon>
        <taxon>Caryophylleae</taxon>
        <taxon>Saponaria</taxon>
    </lineage>
</organism>
<keyword evidence="6" id="KW-1185">Reference proteome</keyword>
<evidence type="ECO:0000256" key="2">
    <source>
        <dbReference type="RuleBase" id="RU003616"/>
    </source>
</evidence>
<comment type="similarity">
    <text evidence="1 2">Belongs to the small heat shock protein (HSP20) family.</text>
</comment>
<feature type="domain" description="SHSP" evidence="4">
    <location>
        <begin position="20"/>
        <end position="126"/>
    </location>
</feature>